<gene>
    <name evidence="4" type="ORF">E2C06_12950</name>
</gene>
<evidence type="ECO:0000313" key="5">
    <source>
        <dbReference type="Proteomes" id="UP000295096"/>
    </source>
</evidence>
<accession>A0A4R5QFR8</accession>
<dbReference type="InterPro" id="IPR040198">
    <property type="entry name" value="Fido_containing"/>
</dbReference>
<feature type="active site" evidence="1">
    <location>
        <position position="336"/>
    </location>
</feature>
<keyword evidence="5" id="KW-1185">Reference proteome</keyword>
<dbReference type="RefSeq" id="WP_133289031.1">
    <property type="nucleotide sequence ID" value="NZ_SMSJ01000014.1"/>
</dbReference>
<sequence>MPTAFSTPRVFRERLVPSSGELVGYAALVQAYSVDAPVRRASCVVPIFIKEGRQEAADWTIFGRRMRPEPTLAGHLTFALRHEALDLLLLKRIFDAIPAGQMEEVVASAPTGAWTRRAWFLFEWLTGRRLDLPDALTGNYADAIDPEAYFAARPRNSLRHRIRDNLPGTPDFCPIIRRTALLEEFIGRRLEERAREITGRADRRVLARAASFLLLADSQASFQIEGERPPRNRIERWGRAVMQAGQRPLSVAELERLQSVIIEDGRHVAPGIRTEGVFLGDRMSDGNPVPEFIGARPQDLPRLMDGIIAANARMSEDRLNPAVQAAALSFGFVMVHPFEDGNGRLHRFLVHHVLAERGFSPPGILFPVSTAILDAIEDYVRLLRAHSGPLMDHIEWRPTERGNVEIVNDTFDLYAFFDVTDFAEFLCACIARTVEEDLPREIAHLRAYDRAKSEILSLFDMSDARLSLLILFARQNGGVLPKRRRAKEFSDLSDDEVRAVEGIVQGAFDLPQAAPEGSPGAELKT</sequence>
<evidence type="ECO:0000256" key="1">
    <source>
        <dbReference type="PIRSR" id="PIRSR640198-1"/>
    </source>
</evidence>
<dbReference type="Pfam" id="PF02661">
    <property type="entry name" value="Fic"/>
    <property type="match status" value="1"/>
</dbReference>
<dbReference type="PROSITE" id="PS51459">
    <property type="entry name" value="FIDO"/>
    <property type="match status" value="1"/>
</dbReference>
<dbReference type="InterPro" id="IPR036597">
    <property type="entry name" value="Fido-like_dom_sf"/>
</dbReference>
<feature type="binding site" evidence="2">
    <location>
        <begin position="340"/>
        <end position="347"/>
    </location>
    <ligand>
        <name>ATP</name>
        <dbReference type="ChEBI" id="CHEBI:30616"/>
    </ligand>
</feature>
<protein>
    <submittedName>
        <fullName evidence="4">Fic family protein</fullName>
    </submittedName>
</protein>
<name>A0A4R5QFR8_9PROT</name>
<evidence type="ECO:0000259" key="3">
    <source>
        <dbReference type="PROSITE" id="PS51459"/>
    </source>
</evidence>
<reference evidence="4 5" key="1">
    <citation type="journal article" date="2016" name="J. Microbiol.">
        <title>Dankookia rubra gen. nov., sp. nov., an alphaproteobacterium isolated from sediment of a shallow stream.</title>
        <authorList>
            <person name="Kim W.H."/>
            <person name="Kim D.H."/>
            <person name="Kang K."/>
            <person name="Ahn T.Y."/>
        </authorList>
    </citation>
    <scope>NUCLEOTIDE SEQUENCE [LARGE SCALE GENOMIC DNA]</scope>
    <source>
        <strain evidence="4 5">JCM30602</strain>
    </source>
</reference>
<comment type="caution">
    <text evidence="4">The sequence shown here is derived from an EMBL/GenBank/DDBJ whole genome shotgun (WGS) entry which is preliminary data.</text>
</comment>
<dbReference type="Gene3D" id="1.10.3290.10">
    <property type="entry name" value="Fido-like domain"/>
    <property type="match status" value="1"/>
</dbReference>
<organism evidence="4 5">
    <name type="scientific">Dankookia rubra</name>
    <dbReference type="NCBI Taxonomy" id="1442381"/>
    <lineage>
        <taxon>Bacteria</taxon>
        <taxon>Pseudomonadati</taxon>
        <taxon>Pseudomonadota</taxon>
        <taxon>Alphaproteobacteria</taxon>
        <taxon>Acetobacterales</taxon>
        <taxon>Roseomonadaceae</taxon>
        <taxon>Dankookia</taxon>
    </lineage>
</organism>
<keyword evidence="2" id="KW-0067">ATP-binding</keyword>
<dbReference type="OrthoDB" id="9813719at2"/>
<evidence type="ECO:0000313" key="4">
    <source>
        <dbReference type="EMBL" id="TDH62090.1"/>
    </source>
</evidence>
<keyword evidence="2" id="KW-0547">Nucleotide-binding</keyword>
<dbReference type="InterPro" id="IPR003812">
    <property type="entry name" value="Fido"/>
</dbReference>
<dbReference type="EMBL" id="SMSJ01000014">
    <property type="protein sequence ID" value="TDH62090.1"/>
    <property type="molecule type" value="Genomic_DNA"/>
</dbReference>
<dbReference type="GO" id="GO:0005524">
    <property type="term" value="F:ATP binding"/>
    <property type="evidence" value="ECO:0007669"/>
    <property type="project" value="UniProtKB-KW"/>
</dbReference>
<dbReference type="AlphaFoldDB" id="A0A4R5QFR8"/>
<dbReference type="SUPFAM" id="SSF140931">
    <property type="entry name" value="Fic-like"/>
    <property type="match status" value="1"/>
</dbReference>
<evidence type="ECO:0000256" key="2">
    <source>
        <dbReference type="PIRSR" id="PIRSR640198-2"/>
    </source>
</evidence>
<dbReference type="Proteomes" id="UP000295096">
    <property type="component" value="Unassembled WGS sequence"/>
</dbReference>
<feature type="domain" description="Fido" evidence="3">
    <location>
        <begin position="249"/>
        <end position="399"/>
    </location>
</feature>
<proteinExistence type="predicted"/>
<dbReference type="PANTHER" id="PTHR13504:SF38">
    <property type="entry name" value="FIDO DOMAIN-CONTAINING PROTEIN"/>
    <property type="match status" value="1"/>
</dbReference>
<dbReference type="PANTHER" id="PTHR13504">
    <property type="entry name" value="FIDO DOMAIN-CONTAINING PROTEIN DDB_G0283145"/>
    <property type="match status" value="1"/>
</dbReference>